<keyword evidence="2" id="KW-0808">Transferase</keyword>
<dbReference type="KEGG" id="bbro:BAU06_24790"/>
<evidence type="ECO:0000313" key="8">
    <source>
        <dbReference type="Proteomes" id="UP000092213"/>
    </source>
</evidence>
<gene>
    <name evidence="5" type="ORF">BAU06_24790</name>
    <name evidence="6" type="ORF">BAU08_25365</name>
</gene>
<evidence type="ECO:0000256" key="2">
    <source>
        <dbReference type="ARBA" id="ARBA00022679"/>
    </source>
</evidence>
<dbReference type="Proteomes" id="UP000092213">
    <property type="component" value="Chromosome"/>
</dbReference>
<organism evidence="6 8">
    <name type="scientific">Bordetella bronchialis</name>
    <dbReference type="NCBI Taxonomy" id="463025"/>
    <lineage>
        <taxon>Bacteria</taxon>
        <taxon>Pseudomonadati</taxon>
        <taxon>Pseudomonadota</taxon>
        <taxon>Betaproteobacteria</taxon>
        <taxon>Burkholderiales</taxon>
        <taxon>Alcaligenaceae</taxon>
        <taxon>Bordetella</taxon>
    </lineage>
</organism>
<dbReference type="CDD" id="cd03358">
    <property type="entry name" value="LbH_WxcM_N_like"/>
    <property type="match status" value="1"/>
</dbReference>
<dbReference type="RefSeq" id="WP_066356961.1">
    <property type="nucleotide sequence ID" value="NZ_CBCSFJ010000002.1"/>
</dbReference>
<protein>
    <submittedName>
        <fullName evidence="6">dTDP-6-deoxy-3,4-keto-hexulose isomerase</fullName>
    </submittedName>
</protein>
<dbReference type="PANTHER" id="PTHR43300:SF4">
    <property type="entry name" value="ACYL-[ACYL-CARRIER-PROTEIN]--UDP-N-ACETYLGLUCOSAMINE O-ACYLTRANSFERASE"/>
    <property type="match status" value="1"/>
</dbReference>
<keyword evidence="4" id="KW-0012">Acyltransferase</keyword>
<evidence type="ECO:0000256" key="1">
    <source>
        <dbReference type="ARBA" id="ARBA00007274"/>
    </source>
</evidence>
<dbReference type="InterPro" id="IPR001451">
    <property type="entry name" value="Hexapep"/>
</dbReference>
<reference evidence="7 8" key="1">
    <citation type="submission" date="2016-06" db="EMBL/GenBank/DDBJ databases">
        <title>Complete genome sequences of Bordetella bronchialis and Bordetella flabilis.</title>
        <authorList>
            <person name="LiPuma J.J."/>
            <person name="Spilker T."/>
        </authorList>
    </citation>
    <scope>NUCLEOTIDE SEQUENCE [LARGE SCALE GENOMIC DNA]</scope>
    <source>
        <strain evidence="6 8">AU17976</strain>
        <strain evidence="5 7">AU3182</strain>
    </source>
</reference>
<comment type="similarity">
    <text evidence="1">Belongs to the transferase hexapeptide repeat family.</text>
</comment>
<evidence type="ECO:0000313" key="5">
    <source>
        <dbReference type="EMBL" id="ANN69093.1"/>
    </source>
</evidence>
<dbReference type="GO" id="GO:0016853">
    <property type="term" value="F:isomerase activity"/>
    <property type="evidence" value="ECO:0007669"/>
    <property type="project" value="UniProtKB-KW"/>
</dbReference>
<dbReference type="STRING" id="463025.BAU08_25365"/>
<accession>A0A193G467</accession>
<evidence type="ECO:0000256" key="3">
    <source>
        <dbReference type="ARBA" id="ARBA00022737"/>
    </source>
</evidence>
<sequence length="180" mass="19006">MPADPTSFYVHPLADVQSTKIGARTTIWQFNVVLAGAQIGENCNVSAHCFIENDVIVGNNVTIKSGVYLWDGVRLEDDVFVGPGVRFTNDKYPRSKVYPEQFLHTIVKRGASLGAGAILTPGITIGCGAMVAAGAVVTRDVPEHTLVAGNPATIRRRLALGHAESGEMHTPDATGSAPPA</sequence>
<dbReference type="OrthoDB" id="272049at2"/>
<dbReference type="InterPro" id="IPR011004">
    <property type="entry name" value="Trimer_LpxA-like_sf"/>
</dbReference>
<dbReference type="Proteomes" id="UP000091897">
    <property type="component" value="Chromosome"/>
</dbReference>
<proteinExistence type="inferred from homology"/>
<evidence type="ECO:0000313" key="6">
    <source>
        <dbReference type="EMBL" id="ANN74241.1"/>
    </source>
</evidence>
<dbReference type="InterPro" id="IPR018357">
    <property type="entry name" value="Hexapep_transf_CS"/>
</dbReference>
<evidence type="ECO:0000256" key="4">
    <source>
        <dbReference type="ARBA" id="ARBA00023315"/>
    </source>
</evidence>
<dbReference type="GO" id="GO:0016746">
    <property type="term" value="F:acyltransferase activity"/>
    <property type="evidence" value="ECO:0007669"/>
    <property type="project" value="UniProtKB-KW"/>
</dbReference>
<dbReference type="AlphaFoldDB" id="A0A193G467"/>
<name>A0A193G467_9BORD</name>
<dbReference type="Pfam" id="PF00132">
    <property type="entry name" value="Hexapep"/>
    <property type="match status" value="2"/>
</dbReference>
<dbReference type="EMBL" id="CP016170">
    <property type="protein sequence ID" value="ANN69093.1"/>
    <property type="molecule type" value="Genomic_DNA"/>
</dbReference>
<dbReference type="InterPro" id="IPR050179">
    <property type="entry name" value="Trans_hexapeptide_repeat"/>
</dbReference>
<dbReference type="EMBL" id="CP016171">
    <property type="protein sequence ID" value="ANN74241.1"/>
    <property type="molecule type" value="Genomic_DNA"/>
</dbReference>
<evidence type="ECO:0000313" key="7">
    <source>
        <dbReference type="Proteomes" id="UP000091897"/>
    </source>
</evidence>
<dbReference type="PROSITE" id="PS00101">
    <property type="entry name" value="HEXAPEP_TRANSFERASES"/>
    <property type="match status" value="1"/>
</dbReference>
<dbReference type="PANTHER" id="PTHR43300">
    <property type="entry name" value="ACETYLTRANSFERASE"/>
    <property type="match status" value="1"/>
</dbReference>
<dbReference type="Pfam" id="PF14602">
    <property type="entry name" value="Hexapep_2"/>
    <property type="match status" value="1"/>
</dbReference>
<keyword evidence="3" id="KW-0677">Repeat</keyword>
<keyword evidence="6" id="KW-0413">Isomerase</keyword>
<dbReference type="Gene3D" id="2.160.10.10">
    <property type="entry name" value="Hexapeptide repeat proteins"/>
    <property type="match status" value="1"/>
</dbReference>
<dbReference type="SUPFAM" id="SSF51161">
    <property type="entry name" value="Trimeric LpxA-like enzymes"/>
    <property type="match status" value="1"/>
</dbReference>
<keyword evidence="7" id="KW-1185">Reference proteome</keyword>